<proteinExistence type="predicted"/>
<protein>
    <submittedName>
        <fullName evidence="2">Pyridoxamine 5'-phosphate oxidase</fullName>
    </submittedName>
</protein>
<dbReference type="InterPro" id="IPR012349">
    <property type="entry name" value="Split_barrel_FMN-bd"/>
</dbReference>
<name>A0ABQ6T272_9GAMM</name>
<evidence type="ECO:0000313" key="3">
    <source>
        <dbReference type="Proteomes" id="UP000326367"/>
    </source>
</evidence>
<dbReference type="Gene3D" id="2.30.110.10">
    <property type="entry name" value="Electron Transport, Fmn-binding Protein, Chain A"/>
    <property type="match status" value="1"/>
</dbReference>
<accession>A0ABQ6T272</accession>
<dbReference type="EMBL" id="VYKI01000007">
    <property type="protein sequence ID" value="KAA9000309.1"/>
    <property type="molecule type" value="Genomic_DNA"/>
</dbReference>
<reference evidence="2 3" key="1">
    <citation type="journal article" date="2020" name="Antonie Van Leeuwenhoek">
        <title>Stenotrophomonas cyclobalanopsidis sp. nov., isolated from the leaf spot disease of Cyclobalanopsis patelliformis.</title>
        <authorList>
            <person name="Bian D.R."/>
            <person name="Xue H."/>
            <person name="Piao C.G."/>
            <person name="Li Y."/>
        </authorList>
    </citation>
    <scope>NUCLEOTIDE SEQUENCE [LARGE SCALE GENOMIC DNA]</scope>
    <source>
        <strain evidence="2 3">TPQG1-4</strain>
    </source>
</reference>
<dbReference type="RefSeq" id="WP_150454300.1">
    <property type="nucleotide sequence ID" value="NZ_VYKI01000007.1"/>
</dbReference>
<evidence type="ECO:0000259" key="1">
    <source>
        <dbReference type="Pfam" id="PF16242"/>
    </source>
</evidence>
<gene>
    <name evidence="2" type="ORF">FJU31_08170</name>
</gene>
<evidence type="ECO:0000313" key="2">
    <source>
        <dbReference type="EMBL" id="KAA9000309.1"/>
    </source>
</evidence>
<organism evidence="2 3">
    <name type="scientific">Stenotrophomonas cyclobalanopsidis</name>
    <dbReference type="NCBI Taxonomy" id="2771362"/>
    <lineage>
        <taxon>Bacteria</taxon>
        <taxon>Pseudomonadati</taxon>
        <taxon>Pseudomonadota</taxon>
        <taxon>Gammaproteobacteria</taxon>
        <taxon>Lysobacterales</taxon>
        <taxon>Lysobacteraceae</taxon>
        <taxon>Stenotrophomonas</taxon>
    </lineage>
</organism>
<dbReference type="Pfam" id="PF16242">
    <property type="entry name" value="Pyrid_ox_like"/>
    <property type="match status" value="1"/>
</dbReference>
<dbReference type="PANTHER" id="PTHR34818">
    <property type="entry name" value="PROTEIN BLI-3"/>
    <property type="match status" value="1"/>
</dbReference>
<dbReference type="InterPro" id="IPR038725">
    <property type="entry name" value="YdaG_split_barrel_FMN-bd"/>
</dbReference>
<sequence length="143" mass="15998">MTTLTLPELAKKMAGIDFAMLQTHAAGEIEGRPMSNNGDVDYDGDSWFFALESADMVKQIEADPKVALGFTGSKSLLGKPPLFVHVRGRAEIIRERAVLAEHWVDELERWFEQGVDTPGLVLIHVHAQRIQYWDGEDHGELNV</sequence>
<dbReference type="SUPFAM" id="SSF50475">
    <property type="entry name" value="FMN-binding split barrel"/>
    <property type="match status" value="1"/>
</dbReference>
<dbReference type="InterPro" id="IPR052917">
    <property type="entry name" value="Stress-Dev_Protein"/>
</dbReference>
<feature type="domain" description="General stress protein FMN-binding split barrel" evidence="1">
    <location>
        <begin position="8"/>
        <end position="138"/>
    </location>
</feature>
<dbReference type="PANTHER" id="PTHR34818:SF1">
    <property type="entry name" value="PROTEIN BLI-3"/>
    <property type="match status" value="1"/>
</dbReference>
<keyword evidence="3" id="KW-1185">Reference proteome</keyword>
<comment type="caution">
    <text evidence="2">The sequence shown here is derived from an EMBL/GenBank/DDBJ whole genome shotgun (WGS) entry which is preliminary data.</text>
</comment>
<dbReference type="Proteomes" id="UP000326367">
    <property type="component" value="Unassembled WGS sequence"/>
</dbReference>